<evidence type="ECO:0000256" key="3">
    <source>
        <dbReference type="ARBA" id="ARBA00022603"/>
    </source>
</evidence>
<evidence type="ECO:0000256" key="7">
    <source>
        <dbReference type="ARBA" id="ARBA00023125"/>
    </source>
</evidence>
<evidence type="ECO:0000259" key="9">
    <source>
        <dbReference type="Pfam" id="PF01555"/>
    </source>
</evidence>
<organism evidence="10 11">
    <name type="scientific">Anaerotignum lactatifermentans</name>
    <dbReference type="NCBI Taxonomy" id="160404"/>
    <lineage>
        <taxon>Bacteria</taxon>
        <taxon>Bacillati</taxon>
        <taxon>Bacillota</taxon>
        <taxon>Clostridia</taxon>
        <taxon>Lachnospirales</taxon>
        <taxon>Anaerotignaceae</taxon>
        <taxon>Anaerotignum</taxon>
    </lineage>
</organism>
<evidence type="ECO:0000313" key="10">
    <source>
        <dbReference type="EMBL" id="MBM6878156.1"/>
    </source>
</evidence>
<comment type="catalytic activity">
    <reaction evidence="8">
        <text>a 2'-deoxycytidine in DNA + S-adenosyl-L-methionine = an N(4)-methyl-2'-deoxycytidine in DNA + S-adenosyl-L-homocysteine + H(+)</text>
        <dbReference type="Rhea" id="RHEA:16857"/>
        <dbReference type="Rhea" id="RHEA-COMP:11369"/>
        <dbReference type="Rhea" id="RHEA-COMP:13674"/>
        <dbReference type="ChEBI" id="CHEBI:15378"/>
        <dbReference type="ChEBI" id="CHEBI:57856"/>
        <dbReference type="ChEBI" id="CHEBI:59789"/>
        <dbReference type="ChEBI" id="CHEBI:85452"/>
        <dbReference type="ChEBI" id="CHEBI:137933"/>
        <dbReference type="EC" id="2.1.1.113"/>
    </reaction>
</comment>
<feature type="domain" description="DNA methylase N-4/N-6" evidence="9">
    <location>
        <begin position="38"/>
        <end position="91"/>
    </location>
</feature>
<dbReference type="Gene3D" id="3.40.50.150">
    <property type="entry name" value="Vaccinia Virus protein VP39"/>
    <property type="match status" value="2"/>
</dbReference>
<proteinExistence type="inferred from homology"/>
<dbReference type="RefSeq" id="WP_205133833.1">
    <property type="nucleotide sequence ID" value="NZ_JACSNT010000009.1"/>
</dbReference>
<keyword evidence="4" id="KW-0808">Transferase</keyword>
<dbReference type="InterPro" id="IPR002941">
    <property type="entry name" value="DNA_methylase_N4/N6"/>
</dbReference>
<evidence type="ECO:0000256" key="4">
    <source>
        <dbReference type="ARBA" id="ARBA00022679"/>
    </source>
</evidence>
<dbReference type="Pfam" id="PF01555">
    <property type="entry name" value="N6_N4_Mtase"/>
    <property type="match status" value="1"/>
</dbReference>
<keyword evidence="11" id="KW-1185">Reference proteome</keyword>
<accession>A0ABS2G9L3</accession>
<evidence type="ECO:0000256" key="8">
    <source>
        <dbReference type="ARBA" id="ARBA00049120"/>
    </source>
</evidence>
<comment type="caution">
    <text evidence="10">The sequence shown here is derived from an EMBL/GenBank/DDBJ whole genome shotgun (WGS) entry which is preliminary data.</text>
</comment>
<evidence type="ECO:0000256" key="6">
    <source>
        <dbReference type="ARBA" id="ARBA00022747"/>
    </source>
</evidence>
<dbReference type="PROSITE" id="PS00093">
    <property type="entry name" value="N4_MTASE"/>
    <property type="match status" value="1"/>
</dbReference>
<reference evidence="10 11" key="1">
    <citation type="journal article" date="2021" name="Sci. Rep.">
        <title>The distribution of antibiotic resistance genes in chicken gut microbiota commensals.</title>
        <authorList>
            <person name="Juricova H."/>
            <person name="Matiasovicova J."/>
            <person name="Kubasova T."/>
            <person name="Cejkova D."/>
            <person name="Rychlik I."/>
        </authorList>
    </citation>
    <scope>NUCLEOTIDE SEQUENCE [LARGE SCALE GENOMIC DNA]</scope>
    <source>
        <strain evidence="10 11">An431b</strain>
    </source>
</reference>
<sequence>MDNSEIKKRLNSINWNFDFTIDYGGDALHPFNCRRYYSYPATFIPEIPYAMIEILSQKGDVVLDPFGGIGTTFIQSLSLERIPYSCDINPVATNVCKTLYMLFDPSINKEIIREQLLQLCEGYDETKDYTTGLSTQRKELSGWFEKSTFNEISFLFYKFDHLQDKVVQNVMKLILSSILVTLSSQNKGWAYIADNVKPKKDELREKPVFDQYAISTKNLMNDVIDHAHRLPSSFVAFYSKISHEPRIFENSLVNTPIESETVDLVITSPPYPRMIDYVKSQRLSFNFFNENFADYVGRETGARYRRSRRDCLTSYEQDICQINKKISDVLKPGGYFCVVLPDYDAKDLRKNVIDRIVEDYTKLGMDKVFEVGRYIPSHKRTLSIQWATLVNERIYIFQKG</sequence>
<dbReference type="SUPFAM" id="SSF53335">
    <property type="entry name" value="S-adenosyl-L-methionine-dependent methyltransferases"/>
    <property type="match status" value="2"/>
</dbReference>
<keyword evidence="3" id="KW-0489">Methyltransferase</keyword>
<dbReference type="InterPro" id="IPR029063">
    <property type="entry name" value="SAM-dependent_MTases_sf"/>
</dbReference>
<dbReference type="EC" id="2.1.1.113" evidence="2"/>
<dbReference type="Proteomes" id="UP000729290">
    <property type="component" value="Unassembled WGS sequence"/>
</dbReference>
<evidence type="ECO:0000313" key="11">
    <source>
        <dbReference type="Proteomes" id="UP000729290"/>
    </source>
</evidence>
<protein>
    <recommendedName>
        <fullName evidence="2">site-specific DNA-methyltransferase (cytosine-N(4)-specific)</fullName>
        <ecNumber evidence="2">2.1.1.113</ecNumber>
    </recommendedName>
</protein>
<keyword evidence="5" id="KW-0949">S-adenosyl-L-methionine</keyword>
<evidence type="ECO:0000256" key="5">
    <source>
        <dbReference type="ARBA" id="ARBA00022691"/>
    </source>
</evidence>
<gene>
    <name evidence="10" type="ORF">H9X83_08280</name>
</gene>
<name>A0ABS2G9L3_9FIRM</name>
<comment type="similarity">
    <text evidence="1">Belongs to the N(4)/N(6)-methyltransferase family. N(4) subfamily.</text>
</comment>
<evidence type="ECO:0000256" key="1">
    <source>
        <dbReference type="ARBA" id="ARBA00010203"/>
    </source>
</evidence>
<keyword evidence="6" id="KW-0680">Restriction system</keyword>
<dbReference type="InterPro" id="IPR017985">
    <property type="entry name" value="MeTrfase_CN4_CS"/>
</dbReference>
<keyword evidence="7" id="KW-0238">DNA-binding</keyword>
<evidence type="ECO:0000256" key="2">
    <source>
        <dbReference type="ARBA" id="ARBA00012185"/>
    </source>
</evidence>
<dbReference type="EMBL" id="JACSNV010000010">
    <property type="protein sequence ID" value="MBM6878156.1"/>
    <property type="molecule type" value="Genomic_DNA"/>
</dbReference>